<evidence type="ECO:0000313" key="2">
    <source>
        <dbReference type="EMBL" id="ODN70865.1"/>
    </source>
</evidence>
<dbReference type="InterPro" id="IPR009394">
    <property type="entry name" value="MmcB-like"/>
</dbReference>
<dbReference type="Proteomes" id="UP000094622">
    <property type="component" value="Unassembled WGS sequence"/>
</dbReference>
<accession>A0A1E3H3Z1</accession>
<gene>
    <name evidence="2" type="ORF">A6302_01782</name>
</gene>
<dbReference type="AlphaFoldDB" id="A0A1E3H3Z1"/>
<feature type="region of interest" description="Disordered" evidence="1">
    <location>
        <begin position="62"/>
        <end position="87"/>
    </location>
</feature>
<protein>
    <submittedName>
        <fullName evidence="2">Uncharacterized protein</fullName>
    </submittedName>
</protein>
<organism evidence="2 3">
    <name type="scientific">Methylobrevis pamukkalensis</name>
    <dbReference type="NCBI Taxonomy" id="1439726"/>
    <lineage>
        <taxon>Bacteria</taxon>
        <taxon>Pseudomonadati</taxon>
        <taxon>Pseudomonadota</taxon>
        <taxon>Alphaproteobacteria</taxon>
        <taxon>Hyphomicrobiales</taxon>
        <taxon>Pleomorphomonadaceae</taxon>
        <taxon>Methylobrevis</taxon>
    </lineage>
</organism>
<dbReference type="EMBL" id="MCRJ01000036">
    <property type="protein sequence ID" value="ODN70865.1"/>
    <property type="molecule type" value="Genomic_DNA"/>
</dbReference>
<comment type="caution">
    <text evidence="2">The sequence shown here is derived from an EMBL/GenBank/DDBJ whole genome shotgun (WGS) entry which is preliminary data.</text>
</comment>
<keyword evidence="3" id="KW-1185">Reference proteome</keyword>
<name>A0A1E3H3Z1_9HYPH</name>
<reference evidence="2 3" key="1">
    <citation type="submission" date="2016-07" db="EMBL/GenBank/DDBJ databases">
        <title>Draft Genome Sequence of Methylobrevis pamukkalensis PK2.</title>
        <authorList>
            <person name="Vasilenko O.V."/>
            <person name="Doronina N.V."/>
            <person name="Shmareva M.N."/>
            <person name="Tarlachkov S.V."/>
            <person name="Mustakhimov I."/>
            <person name="Trotsenko Y.A."/>
        </authorList>
    </citation>
    <scope>NUCLEOTIDE SEQUENCE [LARGE SCALE GENOMIC DNA]</scope>
    <source>
        <strain evidence="2 3">PK2</strain>
    </source>
</reference>
<sequence length="87" mass="9425">MIQRGVGRLMLGFGFSVVTELVLRSGRRADVVALGPKGDLWIVEIKSSIEDFRATANGRSIASSATDCSSPPMPECRRRSSRRTPGC</sequence>
<proteinExistence type="predicted"/>
<dbReference type="Pfam" id="PF06319">
    <property type="entry name" value="MmcB-like"/>
    <property type="match status" value="1"/>
</dbReference>
<evidence type="ECO:0000256" key="1">
    <source>
        <dbReference type="SAM" id="MobiDB-lite"/>
    </source>
</evidence>
<evidence type="ECO:0000313" key="3">
    <source>
        <dbReference type="Proteomes" id="UP000094622"/>
    </source>
</evidence>